<feature type="non-terminal residue" evidence="1">
    <location>
        <position position="1"/>
    </location>
</feature>
<dbReference type="OrthoDB" id="686606at2759"/>
<gene>
    <name evidence="1" type="ORF">CR513_01897</name>
</gene>
<dbReference type="AlphaFoldDB" id="A0A371IDW8"/>
<organism evidence="1 2">
    <name type="scientific">Mucuna pruriens</name>
    <name type="common">Velvet bean</name>
    <name type="synonym">Dolichos pruriens</name>
    <dbReference type="NCBI Taxonomy" id="157652"/>
    <lineage>
        <taxon>Eukaryota</taxon>
        <taxon>Viridiplantae</taxon>
        <taxon>Streptophyta</taxon>
        <taxon>Embryophyta</taxon>
        <taxon>Tracheophyta</taxon>
        <taxon>Spermatophyta</taxon>
        <taxon>Magnoliopsida</taxon>
        <taxon>eudicotyledons</taxon>
        <taxon>Gunneridae</taxon>
        <taxon>Pentapetalae</taxon>
        <taxon>rosids</taxon>
        <taxon>fabids</taxon>
        <taxon>Fabales</taxon>
        <taxon>Fabaceae</taxon>
        <taxon>Papilionoideae</taxon>
        <taxon>50 kb inversion clade</taxon>
        <taxon>NPAAA clade</taxon>
        <taxon>indigoferoid/millettioid clade</taxon>
        <taxon>Phaseoleae</taxon>
        <taxon>Mucuna</taxon>
    </lineage>
</organism>
<dbReference type="Proteomes" id="UP000257109">
    <property type="component" value="Unassembled WGS sequence"/>
</dbReference>
<protein>
    <submittedName>
        <fullName evidence="1">Uncharacterized protein</fullName>
    </submittedName>
</protein>
<comment type="caution">
    <text evidence="1">The sequence shown here is derived from an EMBL/GenBank/DDBJ whole genome shotgun (WGS) entry which is preliminary data.</text>
</comment>
<sequence>MVTMFIDTLPSSFYDKAVGSVAMNFANLVTVRERIESSIRRGKFAQTSSNTSFTKKMTGFEKKRGETNAILVHPSS</sequence>
<proteinExistence type="predicted"/>
<dbReference type="EMBL" id="QJKJ01000317">
    <property type="protein sequence ID" value="RDY13218.1"/>
    <property type="molecule type" value="Genomic_DNA"/>
</dbReference>
<evidence type="ECO:0000313" key="1">
    <source>
        <dbReference type="EMBL" id="RDY13218.1"/>
    </source>
</evidence>
<keyword evidence="2" id="KW-1185">Reference proteome</keyword>
<evidence type="ECO:0000313" key="2">
    <source>
        <dbReference type="Proteomes" id="UP000257109"/>
    </source>
</evidence>
<accession>A0A371IDW8</accession>
<reference evidence="1" key="1">
    <citation type="submission" date="2018-05" db="EMBL/GenBank/DDBJ databases">
        <title>Draft genome of Mucuna pruriens seed.</title>
        <authorList>
            <person name="Nnadi N.E."/>
            <person name="Vos R."/>
            <person name="Hasami M.H."/>
            <person name="Devisetty U.K."/>
            <person name="Aguiy J.C."/>
        </authorList>
    </citation>
    <scope>NUCLEOTIDE SEQUENCE [LARGE SCALE GENOMIC DNA]</scope>
    <source>
        <strain evidence="1">JCA_2017</strain>
    </source>
</reference>
<name>A0A371IDW8_MUCPR</name>